<proteinExistence type="predicted"/>
<organism evidence="1">
    <name type="scientific">Cacopsylla melanoneura</name>
    <dbReference type="NCBI Taxonomy" id="428564"/>
    <lineage>
        <taxon>Eukaryota</taxon>
        <taxon>Metazoa</taxon>
        <taxon>Ecdysozoa</taxon>
        <taxon>Arthropoda</taxon>
        <taxon>Hexapoda</taxon>
        <taxon>Insecta</taxon>
        <taxon>Pterygota</taxon>
        <taxon>Neoptera</taxon>
        <taxon>Paraneoptera</taxon>
        <taxon>Hemiptera</taxon>
        <taxon>Sternorrhyncha</taxon>
        <taxon>Psylloidea</taxon>
        <taxon>Psyllidae</taxon>
        <taxon>Psyllinae</taxon>
        <taxon>Cacopsylla</taxon>
    </lineage>
</organism>
<dbReference type="AlphaFoldDB" id="A0A8D8LQC7"/>
<dbReference type="EMBL" id="HBUF01031242">
    <property type="protein sequence ID" value="CAG6614765.1"/>
    <property type="molecule type" value="Transcribed_RNA"/>
</dbReference>
<sequence length="156" mass="18148">MNNTNLSNVLFEILYYYHPTKGRNFSRRQTDLLDLKNNSILKLFDLAGQTARALLHLMLHPHMRQKIVVSYSCIRTEGTFKRFLSGMTEYVSPDFDSVISAIVAHETHIFTFVGVRTRHGRTKFSMINDFINFVGLKSVTVFTQVEIRWRALCQNE</sequence>
<reference evidence="1" key="1">
    <citation type="submission" date="2021-05" db="EMBL/GenBank/DDBJ databases">
        <authorList>
            <person name="Alioto T."/>
            <person name="Alioto T."/>
            <person name="Gomez Garrido J."/>
        </authorList>
    </citation>
    <scope>NUCLEOTIDE SEQUENCE</scope>
</reference>
<evidence type="ECO:0000313" key="1">
    <source>
        <dbReference type="EMBL" id="CAG6614774.1"/>
    </source>
</evidence>
<accession>A0A8D8LQC7</accession>
<dbReference type="EMBL" id="HBUF01031244">
    <property type="protein sequence ID" value="CAG6614774.1"/>
    <property type="molecule type" value="Transcribed_RNA"/>
</dbReference>
<name>A0A8D8LQC7_9HEMI</name>
<dbReference type="EMBL" id="HBUF01031241">
    <property type="protein sequence ID" value="CAG6614760.1"/>
    <property type="molecule type" value="Transcribed_RNA"/>
</dbReference>
<protein>
    <submittedName>
        <fullName evidence="1">Uncharacterized protein</fullName>
    </submittedName>
</protein>
<dbReference type="EMBL" id="HBUF01031245">
    <property type="protein sequence ID" value="CAG6614779.1"/>
    <property type="molecule type" value="Transcribed_RNA"/>
</dbReference>